<feature type="non-terminal residue" evidence="2">
    <location>
        <position position="1"/>
    </location>
</feature>
<dbReference type="Proteomes" id="UP000742098">
    <property type="component" value="Unassembled WGS sequence"/>
</dbReference>
<dbReference type="AlphaFoldDB" id="A0A921H7B4"/>
<name>A0A921H7B4_9BACT</name>
<proteinExistence type="predicted"/>
<evidence type="ECO:0000313" key="3">
    <source>
        <dbReference type="Proteomes" id="UP000742098"/>
    </source>
</evidence>
<reference evidence="2" key="1">
    <citation type="journal article" date="2021" name="PeerJ">
        <title>Extensive microbial diversity within the chicken gut microbiome revealed by metagenomics and culture.</title>
        <authorList>
            <person name="Gilroy R."/>
            <person name="Ravi A."/>
            <person name="Getino M."/>
            <person name="Pursley I."/>
            <person name="Horton D.L."/>
            <person name="Alikhan N.F."/>
            <person name="Baker D."/>
            <person name="Gharbi K."/>
            <person name="Hall N."/>
            <person name="Watson M."/>
            <person name="Adriaenssens E.M."/>
            <person name="Foster-Nyarko E."/>
            <person name="Jarju S."/>
            <person name="Secka A."/>
            <person name="Antonio M."/>
            <person name="Oren A."/>
            <person name="Chaudhuri R.R."/>
            <person name="La Ragione R."/>
            <person name="Hildebrand F."/>
            <person name="Pallen M.J."/>
        </authorList>
    </citation>
    <scope>NUCLEOTIDE SEQUENCE</scope>
    <source>
        <strain evidence="2">6966</strain>
    </source>
</reference>
<comment type="caution">
    <text evidence="2">The sequence shown here is derived from an EMBL/GenBank/DDBJ whole genome shotgun (WGS) entry which is preliminary data.</text>
</comment>
<reference evidence="2" key="2">
    <citation type="submission" date="2021-09" db="EMBL/GenBank/DDBJ databases">
        <authorList>
            <person name="Gilroy R."/>
        </authorList>
    </citation>
    <scope>NUCLEOTIDE SEQUENCE</scope>
    <source>
        <strain evidence="2">6966</strain>
    </source>
</reference>
<accession>A0A921H7B4</accession>
<gene>
    <name evidence="2" type="ORF">K8V05_13415</name>
</gene>
<dbReference type="EMBL" id="DYVS01000250">
    <property type="protein sequence ID" value="HJF71746.1"/>
    <property type="molecule type" value="Genomic_DNA"/>
</dbReference>
<feature type="transmembrane region" description="Helical" evidence="1">
    <location>
        <begin position="17"/>
        <end position="37"/>
    </location>
</feature>
<protein>
    <submittedName>
        <fullName evidence="2">Uncharacterized protein</fullName>
    </submittedName>
</protein>
<keyword evidence="1" id="KW-0812">Transmembrane</keyword>
<keyword evidence="1" id="KW-0472">Membrane</keyword>
<organism evidence="2 3">
    <name type="scientific">Butyricimonas virosa</name>
    <dbReference type="NCBI Taxonomy" id="544645"/>
    <lineage>
        <taxon>Bacteria</taxon>
        <taxon>Pseudomonadati</taxon>
        <taxon>Bacteroidota</taxon>
        <taxon>Bacteroidia</taxon>
        <taxon>Bacteroidales</taxon>
        <taxon>Odoribacteraceae</taxon>
        <taxon>Butyricimonas</taxon>
    </lineage>
</organism>
<keyword evidence="1" id="KW-1133">Transmembrane helix</keyword>
<sequence>FAQNECSILNKYDMRKILVISAFIGCVVFSSCSVNYICTSKLQENYETKINHTTFLGKALFKRDKMKEDTYKNVKVFLNEQEIGRDFEVIAYGSYTPLIIPLIMPERPKVEKRLLWKAARKSRKLGADGTIIDSKNDFRVIKYK</sequence>
<evidence type="ECO:0000256" key="1">
    <source>
        <dbReference type="SAM" id="Phobius"/>
    </source>
</evidence>
<evidence type="ECO:0000313" key="2">
    <source>
        <dbReference type="EMBL" id="HJF71746.1"/>
    </source>
</evidence>